<dbReference type="SUPFAM" id="SSF56300">
    <property type="entry name" value="Metallo-dependent phosphatases"/>
    <property type="match status" value="1"/>
</dbReference>
<name>A0AAV7ZKC3_9EUKA</name>
<dbReference type="Pfam" id="PF00149">
    <property type="entry name" value="Metallophos"/>
    <property type="match status" value="1"/>
</dbReference>
<organism evidence="3 4">
    <name type="scientific">Anaeramoeba flamelloides</name>
    <dbReference type="NCBI Taxonomy" id="1746091"/>
    <lineage>
        <taxon>Eukaryota</taxon>
        <taxon>Metamonada</taxon>
        <taxon>Anaeramoebidae</taxon>
        <taxon>Anaeramoeba</taxon>
    </lineage>
</organism>
<feature type="region of interest" description="Disordered" evidence="1">
    <location>
        <begin position="660"/>
        <end position="681"/>
    </location>
</feature>
<feature type="domain" description="Serine/threonine specific protein phosphatases" evidence="2">
    <location>
        <begin position="77"/>
        <end position="347"/>
    </location>
</feature>
<dbReference type="Gene3D" id="3.60.21.10">
    <property type="match status" value="2"/>
</dbReference>
<evidence type="ECO:0000313" key="3">
    <source>
        <dbReference type="EMBL" id="KAJ3441619.1"/>
    </source>
</evidence>
<evidence type="ECO:0000259" key="2">
    <source>
        <dbReference type="SMART" id="SM00156"/>
    </source>
</evidence>
<feature type="compositionally biased region" description="Basic and acidic residues" evidence="1">
    <location>
        <begin position="416"/>
        <end position="427"/>
    </location>
</feature>
<dbReference type="PANTHER" id="PTHR45673">
    <property type="entry name" value="SERINE/THREONINE-PROTEIN PHOSPHATASE 2B CATALYTIC SUBUNIT 1-RELATED"/>
    <property type="match status" value="1"/>
</dbReference>
<evidence type="ECO:0000313" key="4">
    <source>
        <dbReference type="Proteomes" id="UP001146793"/>
    </source>
</evidence>
<dbReference type="SMART" id="SM00156">
    <property type="entry name" value="PP2Ac"/>
    <property type="match status" value="1"/>
</dbReference>
<feature type="compositionally biased region" description="Polar residues" evidence="1">
    <location>
        <begin position="660"/>
        <end position="675"/>
    </location>
</feature>
<dbReference type="InterPro" id="IPR029052">
    <property type="entry name" value="Metallo-depent_PP-like"/>
</dbReference>
<feature type="compositionally biased region" description="Basic and acidic residues" evidence="1">
    <location>
        <begin position="384"/>
        <end position="409"/>
    </location>
</feature>
<gene>
    <name evidence="3" type="ORF">M0812_13632</name>
</gene>
<dbReference type="EMBL" id="JANTQA010000029">
    <property type="protein sequence ID" value="KAJ3441619.1"/>
    <property type="molecule type" value="Genomic_DNA"/>
</dbReference>
<proteinExistence type="predicted"/>
<dbReference type="InterPro" id="IPR004843">
    <property type="entry name" value="Calcineurin-like_PHP"/>
</dbReference>
<dbReference type="GO" id="GO:0033192">
    <property type="term" value="F:calmodulin-dependent protein phosphatase activity"/>
    <property type="evidence" value="ECO:0007669"/>
    <property type="project" value="InterPro"/>
</dbReference>
<accession>A0AAV7ZKC3</accession>
<dbReference type="GO" id="GO:0097720">
    <property type="term" value="P:calcineurin-mediated signaling"/>
    <property type="evidence" value="ECO:0007669"/>
    <property type="project" value="InterPro"/>
</dbReference>
<protein>
    <submittedName>
        <fullName evidence="3">Serine/threonine-protein phosphatase 2b catalytic subunit 1-related</fullName>
    </submittedName>
</protein>
<comment type="caution">
    <text evidence="3">The sequence shown here is derived from an EMBL/GenBank/DDBJ whole genome shotgun (WGS) entry which is preliminary data.</text>
</comment>
<feature type="region of interest" description="Disordered" evidence="1">
    <location>
        <begin position="382"/>
        <end position="442"/>
    </location>
</feature>
<dbReference type="Proteomes" id="UP001146793">
    <property type="component" value="Unassembled WGS sequence"/>
</dbReference>
<evidence type="ECO:0000256" key="1">
    <source>
        <dbReference type="SAM" id="MobiDB-lite"/>
    </source>
</evidence>
<dbReference type="InterPro" id="IPR043360">
    <property type="entry name" value="PP2B"/>
</dbReference>
<dbReference type="AlphaFoldDB" id="A0AAV7ZKC3"/>
<dbReference type="PRINTS" id="PR00114">
    <property type="entry name" value="STPHPHTASE"/>
</dbReference>
<reference evidence="3" key="1">
    <citation type="submission" date="2022-08" db="EMBL/GenBank/DDBJ databases">
        <title>Novel sulphate-reducing endosymbionts in the free-living metamonad Anaeramoeba.</title>
        <authorList>
            <person name="Jerlstrom-Hultqvist J."/>
            <person name="Cepicka I."/>
            <person name="Gallot-Lavallee L."/>
            <person name="Salas-Leiva D."/>
            <person name="Curtis B.A."/>
            <person name="Zahonova K."/>
            <person name="Pipaliya S."/>
            <person name="Dacks J."/>
            <person name="Roger A.J."/>
        </authorList>
    </citation>
    <scope>NUCLEOTIDE SEQUENCE</scope>
    <source>
        <strain evidence="3">Busselton2</strain>
    </source>
</reference>
<dbReference type="InterPro" id="IPR006186">
    <property type="entry name" value="Ser/Thr-sp_prot-phosphatase"/>
</dbReference>
<sequence length="681" mass="78966">MSQTPIQTETTKKHFKKEQPKENSETKPPLNCGEDRIVPNVPEPIRGPMEQSVLFPENSLCPDHIKLRYHLKNEGLISKTDLMTILKLARNILKKEDNLLYIESPVTIFGDLHGQFYDLLNFIETCGDCDPEKNKYLFLGDYVDRGMFGVETVIYLLALKICFPKGCFLLREVYDEIMNTFDCLPLTAIVDKHFFCVHGGLSPKLQKVEIINQINRFQEPPTNGLYGDLLWSDPDPQYNQPLTTQRSFSFNNIRGCSYHYTFHAVSKFLTENKLTTVIRAHEAKPNGFVMYLKRKETKIPSLITIFSAPNYLDLYGNKGAVIKYHKKAVSIKEFNAVGHPYYLPKFIDVFKWTIPFISERISSIWETYTNLTPQHLLQNLQLNDSKKNKKETNETKDTNETKETNETKDTTQTQEDSQKTGEAKTKNDSNTNKAKKVGDIEKNPKKLIKSNAKIFLDHRRGETIKLKVLLMCKLMFDFAKIRRQRGGNLRNKIHRPIKFRRTQSLMFNTIIDHSQSPLFNRPKRGMPRYLRSQSVEDLAKLEEMKEQKLVNLLKKSSIQIEKPINSNQNVNVNINNVINGSGSEKYQQIEEINFIENSQNKEKIITKNKFQFDKNRSQIQNNEIEEHFEKISKHSIAIKSITKNNTNKKSKQTHPLGKLNSFQIKENESTLSQQVHPKKEN</sequence>
<feature type="region of interest" description="Disordered" evidence="1">
    <location>
        <begin position="1"/>
        <end position="34"/>
    </location>
</feature>